<feature type="compositionally biased region" description="Pro residues" evidence="1">
    <location>
        <begin position="224"/>
        <end position="233"/>
    </location>
</feature>
<feature type="compositionally biased region" description="Polar residues" evidence="1">
    <location>
        <begin position="245"/>
        <end position="258"/>
    </location>
</feature>
<dbReference type="OrthoDB" id="10667362at2759"/>
<sequence>MSINLDRSRDSLLDQSICSNPRDESSIMARSLIGSKRTDESLDDDFPPPPEATPIVTTNLGSTSHTTVVTTVTTIEQSADGEKKESESRSVRTFDSGKPSTSSTRADSAIGSSGSPHVLACELKKREDSEETLRRTELPVEVTKSSSGDESKSPPPSEPTFGSYETQIPITVTSGGRYTKRELDADLERSMKRYAKYGKIYADAPRSQMAPVESSDLPAMDMPPTEPPPPPPMQKQIHRRKSGHLESSANSLLKQSPSHSREGNGAEKRLMLMDSKTGDGS</sequence>
<organism evidence="2 3">
    <name type="scientific">Steinernema carpocapsae</name>
    <name type="common">Entomopathogenic nematode</name>
    <dbReference type="NCBI Taxonomy" id="34508"/>
    <lineage>
        <taxon>Eukaryota</taxon>
        <taxon>Metazoa</taxon>
        <taxon>Ecdysozoa</taxon>
        <taxon>Nematoda</taxon>
        <taxon>Chromadorea</taxon>
        <taxon>Rhabditida</taxon>
        <taxon>Tylenchina</taxon>
        <taxon>Panagrolaimomorpha</taxon>
        <taxon>Strongyloidoidea</taxon>
        <taxon>Steinernematidae</taxon>
        <taxon>Steinernema</taxon>
    </lineage>
</organism>
<reference evidence="2 3" key="1">
    <citation type="journal article" date="2015" name="Genome Biol.">
        <title>Comparative genomics of Steinernema reveals deeply conserved gene regulatory networks.</title>
        <authorList>
            <person name="Dillman A.R."/>
            <person name="Macchietto M."/>
            <person name="Porter C.F."/>
            <person name="Rogers A."/>
            <person name="Williams B."/>
            <person name="Antoshechkin I."/>
            <person name="Lee M.M."/>
            <person name="Goodwin Z."/>
            <person name="Lu X."/>
            <person name="Lewis E.E."/>
            <person name="Goodrich-Blair H."/>
            <person name="Stock S.P."/>
            <person name="Adams B.J."/>
            <person name="Sternberg P.W."/>
            <person name="Mortazavi A."/>
        </authorList>
    </citation>
    <scope>NUCLEOTIDE SEQUENCE [LARGE SCALE GENOMIC DNA]</scope>
    <source>
        <strain evidence="2 3">ALL</strain>
    </source>
</reference>
<keyword evidence="3" id="KW-1185">Reference proteome</keyword>
<protein>
    <submittedName>
        <fullName evidence="2">Uncharacterized protein</fullName>
    </submittedName>
</protein>
<feature type="compositionally biased region" description="Basic and acidic residues" evidence="1">
    <location>
        <begin position="259"/>
        <end position="271"/>
    </location>
</feature>
<comment type="caution">
    <text evidence="2">The sequence shown here is derived from an EMBL/GenBank/DDBJ whole genome shotgun (WGS) entry which is preliminary data.</text>
</comment>
<accession>A0A4U5NDH1</accession>
<proteinExistence type="predicted"/>
<feature type="region of interest" description="Disordered" evidence="1">
    <location>
        <begin position="74"/>
        <end position="181"/>
    </location>
</feature>
<gene>
    <name evidence="2" type="ORF">L596_014787</name>
</gene>
<evidence type="ECO:0000256" key="1">
    <source>
        <dbReference type="SAM" id="MobiDB-lite"/>
    </source>
</evidence>
<evidence type="ECO:0000313" key="2">
    <source>
        <dbReference type="EMBL" id="TKR80774.1"/>
    </source>
</evidence>
<feature type="compositionally biased region" description="Basic and acidic residues" evidence="1">
    <location>
        <begin position="122"/>
        <end position="138"/>
    </location>
</feature>
<feature type="region of interest" description="Disordered" evidence="1">
    <location>
        <begin position="1"/>
        <end position="62"/>
    </location>
</feature>
<feature type="region of interest" description="Disordered" evidence="1">
    <location>
        <begin position="203"/>
        <end position="281"/>
    </location>
</feature>
<dbReference type="Proteomes" id="UP000298663">
    <property type="component" value="Unassembled WGS sequence"/>
</dbReference>
<feature type="compositionally biased region" description="Polar residues" evidence="1">
    <location>
        <begin position="163"/>
        <end position="176"/>
    </location>
</feature>
<evidence type="ECO:0000313" key="3">
    <source>
        <dbReference type="Proteomes" id="UP000298663"/>
    </source>
</evidence>
<name>A0A4U5NDH1_STECR</name>
<dbReference type="EMBL" id="AZBU02000004">
    <property type="protein sequence ID" value="TKR80774.1"/>
    <property type="molecule type" value="Genomic_DNA"/>
</dbReference>
<reference evidence="2 3" key="2">
    <citation type="journal article" date="2019" name="G3 (Bethesda)">
        <title>Hybrid Assembly of the Genome of the Entomopathogenic Nematode Steinernema carpocapsae Identifies the X-Chromosome.</title>
        <authorList>
            <person name="Serra L."/>
            <person name="Macchietto M."/>
            <person name="Macias-Munoz A."/>
            <person name="McGill C.J."/>
            <person name="Rodriguez I.M."/>
            <person name="Rodriguez B."/>
            <person name="Murad R."/>
            <person name="Mortazavi A."/>
        </authorList>
    </citation>
    <scope>NUCLEOTIDE SEQUENCE [LARGE SCALE GENOMIC DNA]</scope>
    <source>
        <strain evidence="2 3">ALL</strain>
    </source>
</reference>
<feature type="compositionally biased region" description="Basic and acidic residues" evidence="1">
    <location>
        <begin position="80"/>
        <end position="92"/>
    </location>
</feature>
<feature type="compositionally biased region" description="Polar residues" evidence="1">
    <location>
        <begin position="98"/>
        <end position="115"/>
    </location>
</feature>
<feature type="compositionally biased region" description="Basic and acidic residues" evidence="1">
    <location>
        <begin position="1"/>
        <end position="12"/>
    </location>
</feature>
<dbReference type="AlphaFoldDB" id="A0A4U5NDH1"/>